<evidence type="ECO:0000256" key="1">
    <source>
        <dbReference type="SAM" id="SignalP"/>
    </source>
</evidence>
<dbReference type="OrthoDB" id="8087244at2"/>
<protein>
    <submittedName>
        <fullName evidence="2">Uncharacterized protein</fullName>
    </submittedName>
</protein>
<comment type="caution">
    <text evidence="2">The sequence shown here is derived from an EMBL/GenBank/DDBJ whole genome shotgun (WGS) entry which is preliminary data.</text>
</comment>
<dbReference type="Proteomes" id="UP000241444">
    <property type="component" value="Unassembled WGS sequence"/>
</dbReference>
<evidence type="ECO:0000313" key="2">
    <source>
        <dbReference type="EMBL" id="PSH68877.1"/>
    </source>
</evidence>
<accession>A0A2P7BQX9</accession>
<dbReference type="RefSeq" id="WP_106711218.1">
    <property type="nucleotide sequence ID" value="NZ_PGGO01000007.1"/>
</dbReference>
<organism evidence="2 3">
    <name type="scientific">Phyllobacterium brassicacearum</name>
    <dbReference type="NCBI Taxonomy" id="314235"/>
    <lineage>
        <taxon>Bacteria</taxon>
        <taxon>Pseudomonadati</taxon>
        <taxon>Pseudomonadota</taxon>
        <taxon>Alphaproteobacteria</taxon>
        <taxon>Hyphomicrobiales</taxon>
        <taxon>Phyllobacteriaceae</taxon>
        <taxon>Phyllobacterium</taxon>
    </lineage>
</organism>
<dbReference type="AlphaFoldDB" id="A0A2P7BQX9"/>
<name>A0A2P7BQX9_9HYPH</name>
<feature type="signal peptide" evidence="1">
    <location>
        <begin position="1"/>
        <end position="19"/>
    </location>
</feature>
<dbReference type="EMBL" id="PGGO01000007">
    <property type="protein sequence ID" value="PSH68877.1"/>
    <property type="molecule type" value="Genomic_DNA"/>
</dbReference>
<keyword evidence="3" id="KW-1185">Reference proteome</keyword>
<evidence type="ECO:0000313" key="3">
    <source>
        <dbReference type="Proteomes" id="UP000241444"/>
    </source>
</evidence>
<sequence length="132" mass="13968">MRTLLAAVVLVSGSASSHAQDDVWKASSNTATAVTGDITLGTDRIVFANGESIRLVPVEGRLGVFKVDPPANPVLMNGNRLCGEKDVMYVVLAQGSTVSLFMKVFEGPDVPQEAVADPKPQKGTCALYSFTR</sequence>
<proteinExistence type="predicted"/>
<reference evidence="3" key="1">
    <citation type="submission" date="2017-11" db="EMBL/GenBank/DDBJ databases">
        <authorList>
            <person name="Kuznetsova I."/>
            <person name="Sazanova A."/>
            <person name="Chirak E."/>
            <person name="Safronova V."/>
            <person name="Willems A."/>
        </authorList>
    </citation>
    <scope>NUCLEOTIDE SEQUENCE [LARGE SCALE GENOMIC DNA]</scope>
    <source>
        <strain evidence="3">STM 196</strain>
    </source>
</reference>
<gene>
    <name evidence="2" type="ORF">CU102_11425</name>
</gene>
<keyword evidence="1" id="KW-0732">Signal</keyword>
<feature type="chain" id="PRO_5015153117" evidence="1">
    <location>
        <begin position="20"/>
        <end position="132"/>
    </location>
</feature>